<dbReference type="RefSeq" id="WP_076113429.1">
    <property type="nucleotide sequence ID" value="NZ_MPTB01000042.1"/>
</dbReference>
<evidence type="ECO:0000313" key="3">
    <source>
        <dbReference type="Proteomes" id="UP000187412"/>
    </source>
</evidence>
<dbReference type="Pfam" id="PF07833">
    <property type="entry name" value="Cu_amine_oxidN1"/>
    <property type="match status" value="1"/>
</dbReference>
<reference evidence="2 3" key="1">
    <citation type="submission" date="2016-10" db="EMBL/GenBank/DDBJ databases">
        <title>Paenibacillus species isolates.</title>
        <authorList>
            <person name="Beno S.M."/>
        </authorList>
    </citation>
    <scope>NUCLEOTIDE SEQUENCE [LARGE SCALE GENOMIC DNA]</scope>
    <source>
        <strain evidence="2 3">FSL H7-0744</strain>
    </source>
</reference>
<protein>
    <recommendedName>
        <fullName evidence="1">Copper amine oxidase-like N-terminal domain-containing protein</fullName>
    </recommendedName>
</protein>
<dbReference type="InterPro" id="IPR012854">
    <property type="entry name" value="Cu_amine_oxidase-like_N"/>
</dbReference>
<dbReference type="Proteomes" id="UP000187412">
    <property type="component" value="Unassembled WGS sequence"/>
</dbReference>
<evidence type="ECO:0000259" key="1">
    <source>
        <dbReference type="Pfam" id="PF07833"/>
    </source>
</evidence>
<proteinExistence type="predicted"/>
<keyword evidence="3" id="KW-1185">Reference proteome</keyword>
<accession>A0ABX3H079</accession>
<evidence type="ECO:0000313" key="2">
    <source>
        <dbReference type="EMBL" id="OMD41961.1"/>
    </source>
</evidence>
<dbReference type="Gene3D" id="3.30.457.10">
    <property type="entry name" value="Copper amine oxidase-like, N-terminal domain"/>
    <property type="match status" value="1"/>
</dbReference>
<dbReference type="EMBL" id="MPTB01000042">
    <property type="protein sequence ID" value="OMD41961.1"/>
    <property type="molecule type" value="Genomic_DNA"/>
</dbReference>
<dbReference type="InterPro" id="IPR036582">
    <property type="entry name" value="Mao_N_sf"/>
</dbReference>
<sequence>MKKMISILLVMCLVFLCSSIPIYAKSPVTLIINSEVVSSDSPPVIINGITMVSLDSLRKLNLNLNWNSINKTVTVTTKVNQDKLVLKAGEKEVTYGGNTIKLESSVQVKNNRIMVPLRFISEAFKAEVKWVKDANEIIIHSWDKINTYSTLYQGDDLLAARKIALSLPLIGENKLSSSKEMSSHQLYFPEGEVLRYYHVWGNLVSYYEIKNDLTYLVWEGVEEVGKSGVYSKEYGKRPEPEKNEVYFDLARDSKDVTYGRVDSKDVLRSMRDDSSNLLVGMLQSIPDEVRTDKVVN</sequence>
<organism evidence="2 3">
    <name type="scientific">Paenibacillus borealis</name>
    <dbReference type="NCBI Taxonomy" id="160799"/>
    <lineage>
        <taxon>Bacteria</taxon>
        <taxon>Bacillati</taxon>
        <taxon>Bacillota</taxon>
        <taxon>Bacilli</taxon>
        <taxon>Bacillales</taxon>
        <taxon>Paenibacillaceae</taxon>
        <taxon>Paenibacillus</taxon>
    </lineage>
</organism>
<comment type="caution">
    <text evidence="2">The sequence shown here is derived from an EMBL/GenBank/DDBJ whole genome shotgun (WGS) entry which is preliminary data.</text>
</comment>
<dbReference type="SUPFAM" id="SSF55383">
    <property type="entry name" value="Copper amine oxidase, domain N"/>
    <property type="match status" value="1"/>
</dbReference>
<gene>
    <name evidence="2" type="ORF">BSK56_26160</name>
</gene>
<name>A0ABX3H079_PAEBO</name>
<feature type="domain" description="Copper amine oxidase-like N-terminal" evidence="1">
    <location>
        <begin position="32"/>
        <end position="139"/>
    </location>
</feature>